<comment type="caution">
    <text evidence="2">The sequence shown here is derived from an EMBL/GenBank/DDBJ whole genome shotgun (WGS) entry which is preliminary data.</text>
</comment>
<organism evidence="2 3">
    <name type="scientific">Bursaphelenchus okinawaensis</name>
    <dbReference type="NCBI Taxonomy" id="465554"/>
    <lineage>
        <taxon>Eukaryota</taxon>
        <taxon>Metazoa</taxon>
        <taxon>Ecdysozoa</taxon>
        <taxon>Nematoda</taxon>
        <taxon>Chromadorea</taxon>
        <taxon>Rhabditida</taxon>
        <taxon>Tylenchina</taxon>
        <taxon>Tylenchomorpha</taxon>
        <taxon>Aphelenchoidea</taxon>
        <taxon>Aphelenchoididae</taxon>
        <taxon>Bursaphelenchus</taxon>
    </lineage>
</organism>
<proteinExistence type="predicted"/>
<reference evidence="2" key="1">
    <citation type="submission" date="2020-09" db="EMBL/GenBank/DDBJ databases">
        <authorList>
            <person name="Kikuchi T."/>
        </authorList>
    </citation>
    <scope>NUCLEOTIDE SEQUENCE</scope>
    <source>
        <strain evidence="2">SH1</strain>
    </source>
</reference>
<name>A0A811JTB6_9BILA</name>
<dbReference type="EMBL" id="CAJFDH010000001">
    <property type="protein sequence ID" value="CAD5206543.1"/>
    <property type="molecule type" value="Genomic_DNA"/>
</dbReference>
<dbReference type="Proteomes" id="UP000783686">
    <property type="component" value="Unassembled WGS sequence"/>
</dbReference>
<dbReference type="Proteomes" id="UP000614601">
    <property type="component" value="Unassembled WGS sequence"/>
</dbReference>
<keyword evidence="1" id="KW-0812">Transmembrane</keyword>
<keyword evidence="1" id="KW-0472">Membrane</keyword>
<keyword evidence="3" id="KW-1185">Reference proteome</keyword>
<feature type="transmembrane region" description="Helical" evidence="1">
    <location>
        <begin position="129"/>
        <end position="152"/>
    </location>
</feature>
<feature type="transmembrane region" description="Helical" evidence="1">
    <location>
        <begin position="164"/>
        <end position="187"/>
    </location>
</feature>
<evidence type="ECO:0000256" key="1">
    <source>
        <dbReference type="SAM" id="Phobius"/>
    </source>
</evidence>
<dbReference type="EMBL" id="CAJFCW020000001">
    <property type="protein sequence ID" value="CAG9082197.1"/>
    <property type="molecule type" value="Genomic_DNA"/>
</dbReference>
<feature type="transmembrane region" description="Helical" evidence="1">
    <location>
        <begin position="96"/>
        <end position="117"/>
    </location>
</feature>
<protein>
    <submittedName>
        <fullName evidence="2">Uncharacterized protein</fullName>
    </submittedName>
</protein>
<evidence type="ECO:0000313" key="2">
    <source>
        <dbReference type="EMBL" id="CAD5206543.1"/>
    </source>
</evidence>
<dbReference type="OrthoDB" id="5799527at2759"/>
<gene>
    <name evidence="2" type="ORF">BOKJ2_LOCUS1227</name>
</gene>
<feature type="transmembrane region" description="Helical" evidence="1">
    <location>
        <begin position="63"/>
        <end position="84"/>
    </location>
</feature>
<keyword evidence="1" id="KW-1133">Transmembrane helix</keyword>
<accession>A0A811JTB6</accession>
<dbReference type="AlphaFoldDB" id="A0A811JTB6"/>
<evidence type="ECO:0000313" key="3">
    <source>
        <dbReference type="Proteomes" id="UP000614601"/>
    </source>
</evidence>
<sequence>MILEKIQNWLVRHRDQTNVTYSRFGRGDGEPDDRPPPTKIIVAPFDENAPEFMFLQHWHVQKMAVFNSCFGMAMVILFFISSFFEFNWYHHRRGVDISALLGLFVYLGIGVMIHYYVLSGVKKQEPSYLLPFIVVYSVICTGEVVTIFALLFKSLEPQETNQPPFFTMFVLVLVFAIVQLVMLHIVIECRKFLSMKKMHEFELKVAERSKASNPVMVIEFAKGDSGIENPNNETQTNNTIGIMNREVV</sequence>